<dbReference type="EMBL" id="QGML01000288">
    <property type="protein sequence ID" value="TVY92578.1"/>
    <property type="molecule type" value="Genomic_DNA"/>
</dbReference>
<sequence>MTSEIATNMVPSKREPIQIKDDPDTGLATISNSTATALVKVKKEEPDDDKVDIALPDAGPGDMFQDVDAPEVVDLTYEGIAEINGVDHFVCEGSSTHHGFANPLLTEGQDFKIPQIAKPMIVTRPLKTLYDCIDSGHIVLDPAYQREVVWDEGRASLLITSILMGYFIPPIIFNVKNRIVNRNGQKEVVYTRICVDGKQRLTSIHKFMKGQIGFFDSNSPQKKWYFCHPVVNGHETFSNHNILPRAVREFFAKQAFCCYEYDELTLETEETMFQLVQRGIALTPAEKMRAMSTEWATFTKQYEDDYTLIVNLSKQNRASGFRLVLTVFTMIQEVMSGKRKRSSAPTLQASPQALLKMLDDKAPIEDVLKLKFKAIFDRYENLVKLSSTQITATRFKINSNSVFDPAPDFLRAPGVEHVRTFSPLELIGTAILVSYHMDNRTDQELLEDVKAMRIYLRLNHKDLRVNAQCWLTVWEFVTEEMSRRQVVKDGHAIDRPLPANGQPVNGVPARDLQYASPYSIHVVIAPMGDRPIVVPGAEVASVPSASGLTNKNSSAGEVSPRASSPAFPNGDTVAVDGKDASANGAQSKGDATVNPKRRKSSNPDNKAKGERNTISTSKTSNSRPRSATNDTKDEAKANSTTTTPPKRSTRASKPNNIRNGTKAEGENKRSNKPPSKRANPLKTASFPSKRLKQEV</sequence>
<keyword evidence="4" id="KW-1185">Reference proteome</keyword>
<gene>
    <name evidence="3" type="ORF">LAWI1_G002452</name>
</gene>
<evidence type="ECO:0000313" key="4">
    <source>
        <dbReference type="Proteomes" id="UP000315522"/>
    </source>
</evidence>
<dbReference type="Pfam" id="PF03235">
    <property type="entry name" value="GmrSD_N"/>
    <property type="match status" value="1"/>
</dbReference>
<dbReference type="PANTHER" id="PTHR39639">
    <property type="entry name" value="CHROMOSOME 16, WHOLE GENOME SHOTGUN SEQUENCE"/>
    <property type="match status" value="1"/>
</dbReference>
<feature type="region of interest" description="Disordered" evidence="1">
    <location>
        <begin position="1"/>
        <end position="28"/>
    </location>
</feature>
<evidence type="ECO:0000313" key="3">
    <source>
        <dbReference type="EMBL" id="TVY92578.1"/>
    </source>
</evidence>
<proteinExistence type="predicted"/>
<feature type="region of interest" description="Disordered" evidence="1">
    <location>
        <begin position="543"/>
        <end position="695"/>
    </location>
</feature>
<reference evidence="3 4" key="1">
    <citation type="submission" date="2018-05" db="EMBL/GenBank/DDBJ databases">
        <title>Genome sequencing and assembly of the regulated plant pathogen Lachnellula willkommii and related sister species for the development of diagnostic species identification markers.</title>
        <authorList>
            <person name="Giroux E."/>
            <person name="Bilodeau G."/>
        </authorList>
    </citation>
    <scope>NUCLEOTIDE SEQUENCE [LARGE SCALE GENOMIC DNA]</scope>
    <source>
        <strain evidence="3 4">CBS 172.35</strain>
    </source>
</reference>
<dbReference type="Proteomes" id="UP000315522">
    <property type="component" value="Unassembled WGS sequence"/>
</dbReference>
<feature type="compositionally biased region" description="Polar residues" evidence="1">
    <location>
        <begin position="543"/>
        <end position="556"/>
    </location>
</feature>
<dbReference type="PANTHER" id="PTHR39639:SF1">
    <property type="entry name" value="DUF262 DOMAIN-CONTAINING PROTEIN"/>
    <property type="match status" value="1"/>
</dbReference>
<name>A0A559MHY4_9HELO</name>
<feature type="compositionally biased region" description="Basic and acidic residues" evidence="1">
    <location>
        <begin position="12"/>
        <end position="23"/>
    </location>
</feature>
<dbReference type="AlphaFoldDB" id="A0A559MHY4"/>
<accession>A0A559MHY4</accession>
<feature type="compositionally biased region" description="Polar residues" evidence="1">
    <location>
        <begin position="1"/>
        <end position="10"/>
    </location>
</feature>
<feature type="compositionally biased region" description="Polar residues" evidence="1">
    <location>
        <begin position="612"/>
        <end position="629"/>
    </location>
</feature>
<feature type="domain" description="GmrSD restriction endonucleases N-terminal" evidence="2">
    <location>
        <begin position="127"/>
        <end position="290"/>
    </location>
</feature>
<evidence type="ECO:0000256" key="1">
    <source>
        <dbReference type="SAM" id="MobiDB-lite"/>
    </source>
</evidence>
<organism evidence="3 4">
    <name type="scientific">Lachnellula willkommii</name>
    <dbReference type="NCBI Taxonomy" id="215461"/>
    <lineage>
        <taxon>Eukaryota</taxon>
        <taxon>Fungi</taxon>
        <taxon>Dikarya</taxon>
        <taxon>Ascomycota</taxon>
        <taxon>Pezizomycotina</taxon>
        <taxon>Leotiomycetes</taxon>
        <taxon>Helotiales</taxon>
        <taxon>Lachnaceae</taxon>
        <taxon>Lachnellula</taxon>
    </lineage>
</organism>
<protein>
    <recommendedName>
        <fullName evidence="2">GmrSD restriction endonucleases N-terminal domain-containing protein</fullName>
    </recommendedName>
</protein>
<evidence type="ECO:0000259" key="2">
    <source>
        <dbReference type="Pfam" id="PF03235"/>
    </source>
</evidence>
<comment type="caution">
    <text evidence="3">The sequence shown here is derived from an EMBL/GenBank/DDBJ whole genome shotgun (WGS) entry which is preliminary data.</text>
</comment>
<dbReference type="InterPro" id="IPR004919">
    <property type="entry name" value="GmrSD_N"/>
</dbReference>